<accession>M6G5Y9</accession>
<dbReference type="EMBL" id="AFLW02000201">
    <property type="protein sequence ID" value="EMM80175.1"/>
    <property type="molecule type" value="Genomic_DNA"/>
</dbReference>
<feature type="region of interest" description="Disordered" evidence="1">
    <location>
        <begin position="1"/>
        <end position="27"/>
    </location>
</feature>
<reference evidence="2 3" key="1">
    <citation type="submission" date="2013-01" db="EMBL/GenBank/DDBJ databases">
        <authorList>
            <person name="Harkins D.M."/>
            <person name="Durkin A.S."/>
            <person name="Brinkac L.M."/>
            <person name="Haft D.H."/>
            <person name="Selengut J.D."/>
            <person name="Sanka R."/>
            <person name="DePew J."/>
            <person name="Purushe J."/>
            <person name="Hospenthal D.R."/>
            <person name="Murray C.K."/>
            <person name="Pimentel G."/>
            <person name="Wasfy M."/>
            <person name="Parker T."/>
            <person name="Miller R.S."/>
            <person name="Vinetz J.M."/>
            <person name="Sutton G.G."/>
            <person name="Nierman W.C."/>
            <person name="Fouts D.E."/>
        </authorList>
    </citation>
    <scope>NUCLEOTIDE SEQUENCE [LARGE SCALE GENOMIC DNA]</scope>
    <source>
        <strain evidence="2 3">2006001854</strain>
    </source>
</reference>
<protein>
    <submittedName>
        <fullName evidence="2">Uncharacterized protein</fullName>
    </submittedName>
</protein>
<proteinExistence type="predicted"/>
<sequence>MLNPFLNFHRKNTDTQESRSYFSNGSQRKSSMNFYAKTCVSCED</sequence>
<name>M6G5Y9_LEPIR</name>
<evidence type="ECO:0000256" key="1">
    <source>
        <dbReference type="SAM" id="MobiDB-lite"/>
    </source>
</evidence>
<comment type="caution">
    <text evidence="2">The sequence shown here is derived from an EMBL/GenBank/DDBJ whole genome shotgun (WGS) entry which is preliminary data.</text>
</comment>
<dbReference type="AlphaFoldDB" id="M6G5Y9"/>
<gene>
    <name evidence="2" type="ORF">LEP1GSC037_1531</name>
</gene>
<feature type="compositionally biased region" description="Polar residues" evidence="1">
    <location>
        <begin position="18"/>
        <end position="27"/>
    </location>
</feature>
<evidence type="ECO:0000313" key="2">
    <source>
        <dbReference type="EMBL" id="EMM80175.1"/>
    </source>
</evidence>
<evidence type="ECO:0000313" key="3">
    <source>
        <dbReference type="Proteomes" id="UP000012128"/>
    </source>
</evidence>
<dbReference type="Proteomes" id="UP000012128">
    <property type="component" value="Unassembled WGS sequence"/>
</dbReference>
<organism evidence="2 3">
    <name type="scientific">Leptospira interrogans str. 2006001854</name>
    <dbReference type="NCBI Taxonomy" id="1001590"/>
    <lineage>
        <taxon>Bacteria</taxon>
        <taxon>Pseudomonadati</taxon>
        <taxon>Spirochaetota</taxon>
        <taxon>Spirochaetia</taxon>
        <taxon>Leptospirales</taxon>
        <taxon>Leptospiraceae</taxon>
        <taxon>Leptospira</taxon>
    </lineage>
</organism>